<dbReference type="Proteomes" id="UP000836387">
    <property type="component" value="Unassembled WGS sequence"/>
</dbReference>
<gene>
    <name evidence="1" type="ORF">CRV2_00017426</name>
</gene>
<reference evidence="1" key="2">
    <citation type="submission" date="2021-10" db="EMBL/GenBank/DDBJ databases">
        <authorList>
            <person name="Piombo E."/>
        </authorList>
    </citation>
    <scope>NUCLEOTIDE SEQUENCE</scope>
</reference>
<proteinExistence type="predicted"/>
<keyword evidence="2" id="KW-1185">Reference proteome</keyword>
<name>A0ACA9UQA9_BIOOC</name>
<accession>A0ACA9UQA9</accession>
<sequence>MVPVAVVDLTDPLLLAPISQDESRSMEDAMQLPFGGSYGLSKKLTKAPRFETMPRLRKEGNLLFEIYVRIDFRGFSWVNLDADDKSSIPSAQDFDATDKEFEEVDKFFKQVESEDKALCNTAQKNLNSGIYITGDLYSFNEKGVLYFPQYLKKILNTCYEKEEREGYEIWPVQQRVIHNRLDKEIKFYEGLACGADGKKIEW</sequence>
<organism evidence="1 2">
    <name type="scientific">Clonostachys rosea f. rosea IK726</name>
    <dbReference type="NCBI Taxonomy" id="1349383"/>
    <lineage>
        <taxon>Eukaryota</taxon>
        <taxon>Fungi</taxon>
        <taxon>Dikarya</taxon>
        <taxon>Ascomycota</taxon>
        <taxon>Pezizomycotina</taxon>
        <taxon>Sordariomycetes</taxon>
        <taxon>Hypocreomycetidae</taxon>
        <taxon>Hypocreales</taxon>
        <taxon>Bionectriaceae</taxon>
        <taxon>Clonostachys</taxon>
    </lineage>
</organism>
<evidence type="ECO:0000313" key="2">
    <source>
        <dbReference type="Proteomes" id="UP000836387"/>
    </source>
</evidence>
<reference evidence="1" key="1">
    <citation type="submission" date="2020-04" db="EMBL/GenBank/DDBJ databases">
        <authorList>
            <person name="Broberg M."/>
        </authorList>
    </citation>
    <scope>NUCLEOTIDE SEQUENCE</scope>
</reference>
<protein>
    <submittedName>
        <fullName evidence="1">Uncharacterized protein</fullName>
    </submittedName>
</protein>
<evidence type="ECO:0000313" key="1">
    <source>
        <dbReference type="EMBL" id="CAG9955636.1"/>
    </source>
</evidence>
<dbReference type="EMBL" id="CADEHS020000596">
    <property type="protein sequence ID" value="CAG9955636.1"/>
    <property type="molecule type" value="Genomic_DNA"/>
</dbReference>
<comment type="caution">
    <text evidence="1">The sequence shown here is derived from an EMBL/GenBank/DDBJ whole genome shotgun (WGS) entry which is preliminary data.</text>
</comment>